<keyword evidence="3" id="KW-1185">Reference proteome</keyword>
<protein>
    <submittedName>
        <fullName evidence="2">Uncharacterized protein</fullName>
    </submittedName>
</protein>
<reference evidence="2 3" key="1">
    <citation type="submission" date="2024-01" db="EMBL/GenBank/DDBJ databases">
        <title>A draft genome for the cacao thread blight pathogen Marasmiellus scandens.</title>
        <authorList>
            <person name="Baruah I.K."/>
            <person name="Leung J."/>
            <person name="Bukari Y."/>
            <person name="Amoako-Attah I."/>
            <person name="Meinhardt L.W."/>
            <person name="Bailey B.A."/>
            <person name="Cohen S.P."/>
        </authorList>
    </citation>
    <scope>NUCLEOTIDE SEQUENCE [LARGE SCALE GENOMIC DNA]</scope>
    <source>
        <strain evidence="2 3">GH-19</strain>
    </source>
</reference>
<feature type="compositionally biased region" description="Acidic residues" evidence="1">
    <location>
        <begin position="130"/>
        <end position="139"/>
    </location>
</feature>
<gene>
    <name evidence="2" type="ORF">VKT23_006021</name>
</gene>
<organism evidence="2 3">
    <name type="scientific">Marasmiellus scandens</name>
    <dbReference type="NCBI Taxonomy" id="2682957"/>
    <lineage>
        <taxon>Eukaryota</taxon>
        <taxon>Fungi</taxon>
        <taxon>Dikarya</taxon>
        <taxon>Basidiomycota</taxon>
        <taxon>Agaricomycotina</taxon>
        <taxon>Agaricomycetes</taxon>
        <taxon>Agaricomycetidae</taxon>
        <taxon>Agaricales</taxon>
        <taxon>Marasmiineae</taxon>
        <taxon>Omphalotaceae</taxon>
        <taxon>Marasmiellus</taxon>
    </lineage>
</organism>
<feature type="region of interest" description="Disordered" evidence="1">
    <location>
        <begin position="76"/>
        <end position="95"/>
    </location>
</feature>
<proteinExistence type="predicted"/>
<dbReference type="Proteomes" id="UP001498398">
    <property type="component" value="Unassembled WGS sequence"/>
</dbReference>
<feature type="region of interest" description="Disordered" evidence="1">
    <location>
        <begin position="122"/>
        <end position="145"/>
    </location>
</feature>
<comment type="caution">
    <text evidence="2">The sequence shown here is derived from an EMBL/GenBank/DDBJ whole genome shotgun (WGS) entry which is preliminary data.</text>
</comment>
<evidence type="ECO:0000313" key="2">
    <source>
        <dbReference type="EMBL" id="KAK7464815.1"/>
    </source>
</evidence>
<dbReference type="EMBL" id="JBANRG010000007">
    <property type="protein sequence ID" value="KAK7464815.1"/>
    <property type="molecule type" value="Genomic_DNA"/>
</dbReference>
<evidence type="ECO:0000313" key="3">
    <source>
        <dbReference type="Proteomes" id="UP001498398"/>
    </source>
</evidence>
<sequence length="326" mass="37059">MAPGRKTLNSVITISYAEIFEQCLTLIHQSVGTDLGWEYPNYHLWSSVSSWACLVFTRRYDTTMTFAPQYSFFKVERSDTEGPPPRDSPYHTRALGSDNLEPGLVGWPDGEGLDQALLTAEELPSQSSDESWEEPEAQDADTSFASSNAEKLQWRTPDGTIFEHLPIPRGSNGPRPMLPIILHEGKPIKDQADVKIFLDNLEDKSSFASRSARADDLILPHLPQLQQQAQFLFAEYDDVDIVHGMVTYGWWWRGWILKRGEANELPEAEEWNEEAVPIFNDRVDRFHIELGNFWRAASSVRKPRNPVKQPRNFTVKDLEGLVEGGI</sequence>
<name>A0ABR1JQE8_9AGAR</name>
<evidence type="ECO:0000256" key="1">
    <source>
        <dbReference type="SAM" id="MobiDB-lite"/>
    </source>
</evidence>
<accession>A0ABR1JQE8</accession>